<dbReference type="InterPro" id="IPR051315">
    <property type="entry name" value="Bact_Chemotaxis_CheA"/>
</dbReference>
<feature type="domain" description="HPt" evidence="16">
    <location>
        <begin position="458"/>
        <end position="562"/>
    </location>
</feature>
<dbReference type="InterPro" id="IPR005467">
    <property type="entry name" value="His_kinase_dom"/>
</dbReference>
<dbReference type="Pfam" id="PF01627">
    <property type="entry name" value="Hpt"/>
    <property type="match status" value="1"/>
</dbReference>
<keyword evidence="5" id="KW-0963">Cytoplasm</keyword>
<dbReference type="Gene3D" id="3.30.70.1110">
    <property type="entry name" value="Histidine kinase CheA-like, P2 response regulator-binding domain"/>
    <property type="match status" value="1"/>
</dbReference>
<dbReference type="SMART" id="SM00387">
    <property type="entry name" value="HATPase_c"/>
    <property type="match status" value="1"/>
</dbReference>
<evidence type="ECO:0000256" key="3">
    <source>
        <dbReference type="ARBA" id="ARBA00012438"/>
    </source>
</evidence>
<dbReference type="PANTHER" id="PTHR43395">
    <property type="entry name" value="SENSOR HISTIDINE KINASE CHEA"/>
    <property type="match status" value="1"/>
</dbReference>
<dbReference type="PANTHER" id="PTHR43395:SF10">
    <property type="entry name" value="CHEMOTAXIS PROTEIN CHEA"/>
    <property type="match status" value="1"/>
</dbReference>
<dbReference type="Pfam" id="PF02518">
    <property type="entry name" value="HATPase_c"/>
    <property type="match status" value="1"/>
</dbReference>
<dbReference type="GO" id="GO:0006935">
    <property type="term" value="P:chemotaxis"/>
    <property type="evidence" value="ECO:0007669"/>
    <property type="project" value="UniProtKB-KW"/>
</dbReference>
<feature type="region of interest" description="Disordered" evidence="13">
    <location>
        <begin position="424"/>
        <end position="447"/>
    </location>
</feature>
<feature type="domain" description="Histidine kinase" evidence="14">
    <location>
        <begin position="68"/>
        <end position="270"/>
    </location>
</feature>
<dbReference type="InterPro" id="IPR002545">
    <property type="entry name" value="CheW-lke_dom"/>
</dbReference>
<dbReference type="InterPro" id="IPR010808">
    <property type="entry name" value="CheA_P2-bd"/>
</dbReference>
<dbReference type="InterPro" id="IPR004358">
    <property type="entry name" value="Sig_transdc_His_kin-like_C"/>
</dbReference>
<keyword evidence="12" id="KW-0902">Two-component regulatory system</keyword>
<dbReference type="SMART" id="SM00073">
    <property type="entry name" value="HPT"/>
    <property type="match status" value="1"/>
</dbReference>
<dbReference type="InterPro" id="IPR036641">
    <property type="entry name" value="HPT_dom_sf"/>
</dbReference>
<dbReference type="Pfam" id="PF01584">
    <property type="entry name" value="CheW"/>
    <property type="match status" value="1"/>
</dbReference>
<dbReference type="EMBL" id="UOGE01000031">
    <property type="protein sequence ID" value="VAX18059.1"/>
    <property type="molecule type" value="Genomic_DNA"/>
</dbReference>
<dbReference type="InterPro" id="IPR004105">
    <property type="entry name" value="CheA-like_dim"/>
</dbReference>
<evidence type="ECO:0000256" key="11">
    <source>
        <dbReference type="ARBA" id="ARBA00022840"/>
    </source>
</evidence>
<dbReference type="SUPFAM" id="SSF55874">
    <property type="entry name" value="ATPase domain of HSP90 chaperone/DNA topoisomerase II/histidine kinase"/>
    <property type="match status" value="1"/>
</dbReference>
<dbReference type="GO" id="GO:0000155">
    <property type="term" value="F:phosphorelay sensor kinase activity"/>
    <property type="evidence" value="ECO:0007669"/>
    <property type="project" value="InterPro"/>
</dbReference>
<dbReference type="Pfam" id="PF02895">
    <property type="entry name" value="H-kinase_dim"/>
    <property type="match status" value="1"/>
</dbReference>
<evidence type="ECO:0000256" key="9">
    <source>
        <dbReference type="ARBA" id="ARBA00022741"/>
    </source>
</evidence>
<dbReference type="Gene3D" id="3.30.565.10">
    <property type="entry name" value="Histidine kinase-like ATPase, C-terminal domain"/>
    <property type="match status" value="1"/>
</dbReference>
<dbReference type="PRINTS" id="PR00344">
    <property type="entry name" value="BCTRLSENSOR"/>
</dbReference>
<dbReference type="AlphaFoldDB" id="A0A3B1BJA3"/>
<dbReference type="SUPFAM" id="SSF55052">
    <property type="entry name" value="CheY-binding domain of CheA"/>
    <property type="match status" value="1"/>
</dbReference>
<sequence length="706" mass="78789">MPDNGKSALDRMLVKISHLDTLLSLVGEVIITSNNLTTTNRRIQDFYDRQQPLDKISLDMIKGAEVTSNRISSDLHSLVMDIRMVEIKSTFQRFRRAVRDMAKDAGKQVELITIGEDTMVDKTVAEKLYDPINHQVRNAIDHGIEEPLERKRAGKQAMGKLILRAFQRENNVFIEITEDGRGIDGDAIAKAALERGIIDERHFNELGDDEKLGLIYHPGFSTKTTASKISGRGVGMDVVKSNIEELGGEVTIETTKGGGTTFSYRIPQVTAVNILDCLTVRAGDNYYAIPILNVVSTLGMNESEVTSTLDKGKVIQYLDYLVPLYDLNELLGEKPLEKEEEITVVIIESKTGRTAFRVSELLTPEKLVFTPLSDLFYVQGISGTTMISGSKMGLVLDIVEIINRSMGIAYKDESHFDDGEIMRSDAPGDGAWASENKAEGEGAGAVAGDESKVTLSSDIGKEISHRDEFLMELDEMIKSADEQILSLEQNPDDNELINKLFRDFHSMKGNLMMVGFSELGSFVHEVEAILDQARSGDLALTTEIIDILLDSSDMIKKAQQAIVANKAPAIDKGLISSISKFKKPVAKKEIELVDVHQKTFHLTSLEKFNLLARRYAQDHIYQAYLDFKPEYQQTYLVALLILKRITRIGHVFCTVPGMEEIEAQSIGNQIKIMFSTNLGSDDVKKFMEQVLVRHYDVTDYELLQTD</sequence>
<dbReference type="InterPro" id="IPR035891">
    <property type="entry name" value="CheY-binding_CheA"/>
</dbReference>
<feature type="domain" description="CheW-like" evidence="15">
    <location>
        <begin position="274"/>
        <end position="407"/>
    </location>
</feature>
<dbReference type="PROSITE" id="PS50109">
    <property type="entry name" value="HIS_KIN"/>
    <property type="match status" value="1"/>
</dbReference>
<evidence type="ECO:0000256" key="12">
    <source>
        <dbReference type="ARBA" id="ARBA00023012"/>
    </source>
</evidence>
<comment type="subcellular location">
    <subcellularLocation>
        <location evidence="2">Cytoplasm</location>
    </subcellularLocation>
</comment>
<evidence type="ECO:0000256" key="7">
    <source>
        <dbReference type="ARBA" id="ARBA00022553"/>
    </source>
</evidence>
<accession>A0A3B1BJA3</accession>
<protein>
    <recommendedName>
        <fullName evidence="4">Chemotaxis protein CheA</fullName>
        <ecNumber evidence="3">2.7.13.3</ecNumber>
    </recommendedName>
</protein>
<dbReference type="PROSITE" id="PS50894">
    <property type="entry name" value="HPT"/>
    <property type="match status" value="1"/>
</dbReference>
<reference evidence="17" key="1">
    <citation type="submission" date="2018-06" db="EMBL/GenBank/DDBJ databases">
        <authorList>
            <person name="Zhirakovskaya E."/>
        </authorList>
    </citation>
    <scope>NUCLEOTIDE SEQUENCE</scope>
</reference>
<dbReference type="FunFam" id="3.30.565.10:FF:000016">
    <property type="entry name" value="Chemotaxis protein CheA, putative"/>
    <property type="match status" value="1"/>
</dbReference>
<evidence type="ECO:0000256" key="4">
    <source>
        <dbReference type="ARBA" id="ARBA00021495"/>
    </source>
</evidence>
<evidence type="ECO:0000256" key="1">
    <source>
        <dbReference type="ARBA" id="ARBA00000085"/>
    </source>
</evidence>
<dbReference type="InterPro" id="IPR036890">
    <property type="entry name" value="HATPase_C_sf"/>
</dbReference>
<evidence type="ECO:0000256" key="6">
    <source>
        <dbReference type="ARBA" id="ARBA00022500"/>
    </source>
</evidence>
<dbReference type="InterPro" id="IPR003594">
    <property type="entry name" value="HATPase_dom"/>
</dbReference>
<keyword evidence="10 17" id="KW-0418">Kinase</keyword>
<name>A0A3B1BJA3_9ZZZZ</name>
<dbReference type="InterPro" id="IPR008207">
    <property type="entry name" value="Sig_transdc_His_kin_Hpt_dom"/>
</dbReference>
<dbReference type="Gene3D" id="1.10.287.560">
    <property type="entry name" value="Histidine kinase CheA-like, homodimeric domain"/>
    <property type="match status" value="1"/>
</dbReference>
<keyword evidence="11" id="KW-0067">ATP-binding</keyword>
<dbReference type="SUPFAM" id="SSF47226">
    <property type="entry name" value="Histidine-containing phosphotransfer domain, HPT domain"/>
    <property type="match status" value="1"/>
</dbReference>
<evidence type="ECO:0000256" key="10">
    <source>
        <dbReference type="ARBA" id="ARBA00022777"/>
    </source>
</evidence>
<dbReference type="CDD" id="cd00088">
    <property type="entry name" value="HPT"/>
    <property type="match status" value="1"/>
</dbReference>
<dbReference type="Gene3D" id="2.40.50.180">
    <property type="entry name" value="CheA-289, Domain 4"/>
    <property type="match status" value="1"/>
</dbReference>
<organism evidence="17">
    <name type="scientific">hydrothermal vent metagenome</name>
    <dbReference type="NCBI Taxonomy" id="652676"/>
    <lineage>
        <taxon>unclassified sequences</taxon>
        <taxon>metagenomes</taxon>
        <taxon>ecological metagenomes</taxon>
    </lineage>
</organism>
<dbReference type="Pfam" id="PF07194">
    <property type="entry name" value="P2"/>
    <property type="match status" value="1"/>
</dbReference>
<evidence type="ECO:0000259" key="16">
    <source>
        <dbReference type="PROSITE" id="PS50894"/>
    </source>
</evidence>
<dbReference type="InterPro" id="IPR037006">
    <property type="entry name" value="CheA-like_homodim_sf"/>
</dbReference>
<dbReference type="GO" id="GO:0005737">
    <property type="term" value="C:cytoplasm"/>
    <property type="evidence" value="ECO:0007669"/>
    <property type="project" value="UniProtKB-SubCell"/>
</dbReference>
<proteinExistence type="predicted"/>
<gene>
    <name evidence="17" type="ORF">MNBD_NITROSPINAE02-1609</name>
</gene>
<evidence type="ECO:0000256" key="2">
    <source>
        <dbReference type="ARBA" id="ARBA00004496"/>
    </source>
</evidence>
<keyword evidence="6" id="KW-0145">Chemotaxis</keyword>
<evidence type="ECO:0000256" key="5">
    <source>
        <dbReference type="ARBA" id="ARBA00022490"/>
    </source>
</evidence>
<dbReference type="SMART" id="SM01231">
    <property type="entry name" value="H-kinase_dim"/>
    <property type="match status" value="1"/>
</dbReference>
<keyword evidence="8" id="KW-0808">Transferase</keyword>
<dbReference type="PROSITE" id="PS50851">
    <property type="entry name" value="CHEW"/>
    <property type="match status" value="1"/>
</dbReference>
<dbReference type="EC" id="2.7.13.3" evidence="3"/>
<keyword evidence="9" id="KW-0547">Nucleotide-binding</keyword>
<evidence type="ECO:0000259" key="14">
    <source>
        <dbReference type="PROSITE" id="PS50109"/>
    </source>
</evidence>
<dbReference type="InterPro" id="IPR036061">
    <property type="entry name" value="CheW-like_dom_sf"/>
</dbReference>
<evidence type="ECO:0000313" key="17">
    <source>
        <dbReference type="EMBL" id="VAX18059.1"/>
    </source>
</evidence>
<dbReference type="SMART" id="SM00260">
    <property type="entry name" value="CheW"/>
    <property type="match status" value="1"/>
</dbReference>
<dbReference type="SUPFAM" id="SSF50341">
    <property type="entry name" value="CheW-like"/>
    <property type="match status" value="1"/>
</dbReference>
<evidence type="ECO:0000259" key="15">
    <source>
        <dbReference type="PROSITE" id="PS50851"/>
    </source>
</evidence>
<dbReference type="GO" id="GO:0005524">
    <property type="term" value="F:ATP binding"/>
    <property type="evidence" value="ECO:0007669"/>
    <property type="project" value="UniProtKB-KW"/>
</dbReference>
<evidence type="ECO:0000256" key="8">
    <source>
        <dbReference type="ARBA" id="ARBA00022679"/>
    </source>
</evidence>
<evidence type="ECO:0000256" key="13">
    <source>
        <dbReference type="SAM" id="MobiDB-lite"/>
    </source>
</evidence>
<dbReference type="InterPro" id="IPR037052">
    <property type="entry name" value="CheA-like_P2_sf"/>
</dbReference>
<keyword evidence="7" id="KW-0597">Phosphoprotein</keyword>
<dbReference type="Gene3D" id="1.20.120.160">
    <property type="entry name" value="HPT domain"/>
    <property type="match status" value="1"/>
</dbReference>
<comment type="catalytic activity">
    <reaction evidence="1">
        <text>ATP + protein L-histidine = ADP + protein N-phospho-L-histidine.</text>
        <dbReference type="EC" id="2.7.13.3"/>
    </reaction>
</comment>